<dbReference type="InterPro" id="IPR004183">
    <property type="entry name" value="Xdiol_dOase_suB"/>
</dbReference>
<dbReference type="SUPFAM" id="SSF53213">
    <property type="entry name" value="LigB-like"/>
    <property type="match status" value="1"/>
</dbReference>
<dbReference type="Gene3D" id="3.40.830.10">
    <property type="entry name" value="LigB-like"/>
    <property type="match status" value="1"/>
</dbReference>
<gene>
    <name evidence="8" type="ORF">CLV83_0031</name>
</gene>
<evidence type="ECO:0000259" key="7">
    <source>
        <dbReference type="Pfam" id="PF02900"/>
    </source>
</evidence>
<evidence type="ECO:0000256" key="1">
    <source>
        <dbReference type="ARBA" id="ARBA00001947"/>
    </source>
</evidence>
<dbReference type="EMBL" id="SMFU01000001">
    <property type="protein sequence ID" value="TCK16480.1"/>
    <property type="molecule type" value="Genomic_DNA"/>
</dbReference>
<comment type="similarity">
    <text evidence="2">Belongs to the DODA-type extradiol aromatic ring-opening dioxygenase family.</text>
</comment>
<dbReference type="GO" id="GO:0008198">
    <property type="term" value="F:ferrous iron binding"/>
    <property type="evidence" value="ECO:0007669"/>
    <property type="project" value="InterPro"/>
</dbReference>
<comment type="cofactor">
    <cofactor evidence="1">
        <name>Zn(2+)</name>
        <dbReference type="ChEBI" id="CHEBI:29105"/>
    </cofactor>
</comment>
<evidence type="ECO:0000256" key="2">
    <source>
        <dbReference type="ARBA" id="ARBA00007581"/>
    </source>
</evidence>
<organism evidence="8 9">
    <name type="scientific">Marinobacterium mangrovicola</name>
    <dbReference type="NCBI Taxonomy" id="1476959"/>
    <lineage>
        <taxon>Bacteria</taxon>
        <taxon>Pseudomonadati</taxon>
        <taxon>Pseudomonadota</taxon>
        <taxon>Gammaproteobacteria</taxon>
        <taxon>Oceanospirillales</taxon>
        <taxon>Oceanospirillaceae</taxon>
        <taxon>Marinobacterium</taxon>
    </lineage>
</organism>
<dbReference type="AlphaFoldDB" id="A0A4R1H8I8"/>
<dbReference type="CDD" id="cd07363">
    <property type="entry name" value="45_DOPA_Dioxygenase"/>
    <property type="match status" value="1"/>
</dbReference>
<dbReference type="PANTHER" id="PTHR30096:SF0">
    <property type="entry name" value="4,5-DOPA DIOXYGENASE EXTRADIOL-LIKE PROTEIN"/>
    <property type="match status" value="1"/>
</dbReference>
<evidence type="ECO:0000256" key="4">
    <source>
        <dbReference type="ARBA" id="ARBA00022833"/>
    </source>
</evidence>
<dbReference type="PIRSF" id="PIRSF006157">
    <property type="entry name" value="Doxgns_DODA"/>
    <property type="match status" value="1"/>
</dbReference>
<dbReference type="GO" id="GO:0008270">
    <property type="term" value="F:zinc ion binding"/>
    <property type="evidence" value="ECO:0007669"/>
    <property type="project" value="InterPro"/>
</dbReference>
<dbReference type="Pfam" id="PF02900">
    <property type="entry name" value="LigB"/>
    <property type="match status" value="1"/>
</dbReference>
<evidence type="ECO:0000256" key="3">
    <source>
        <dbReference type="ARBA" id="ARBA00022723"/>
    </source>
</evidence>
<dbReference type="GO" id="GO:0016702">
    <property type="term" value="F:oxidoreductase activity, acting on single donors with incorporation of molecular oxygen, incorporation of two atoms of oxygen"/>
    <property type="evidence" value="ECO:0007669"/>
    <property type="project" value="UniProtKB-ARBA"/>
</dbReference>
<feature type="signal peptide" evidence="6">
    <location>
        <begin position="1"/>
        <end position="24"/>
    </location>
</feature>
<name>A0A4R1H8I8_9GAMM</name>
<keyword evidence="9" id="KW-1185">Reference proteome</keyword>
<evidence type="ECO:0000313" key="9">
    <source>
        <dbReference type="Proteomes" id="UP000294546"/>
    </source>
</evidence>
<dbReference type="OrthoDB" id="9790889at2"/>
<keyword evidence="4" id="KW-0862">Zinc</keyword>
<dbReference type="PANTHER" id="PTHR30096">
    <property type="entry name" value="4,5-DOPA DIOXYGENASE EXTRADIOL-LIKE PROTEIN"/>
    <property type="match status" value="1"/>
</dbReference>
<protein>
    <submittedName>
        <fullName evidence="8">4,5-DOPA dioxygenase extradiol</fullName>
    </submittedName>
</protein>
<feature type="chain" id="PRO_5020639558" evidence="6">
    <location>
        <begin position="25"/>
        <end position="293"/>
    </location>
</feature>
<dbReference type="InterPro" id="IPR014436">
    <property type="entry name" value="Extradiol_dOase_DODA"/>
</dbReference>
<dbReference type="RefSeq" id="WP_132285754.1">
    <property type="nucleotide sequence ID" value="NZ_SMFU01000001.1"/>
</dbReference>
<sequence>MKRRQLIQGALGLCCAPLSGSLFAQLTEALPKTDTQPVAFIGHGSPMNAIEDNLYSQAWKTMASDLPRPAAILCISAHWLSRGSFVGAVQAPETIHDFGGFPQKLFDVQYPAPGSPEGAELVQAITRQKSGNDVVRLDHERGLDHGTWSVLRQMYPDADIPVFQLSIDYHRPMAYHYELAQQLAALRERGVLIIGSGNIVHNLRAVKAVDGGYDWAVAFDEQIKQKLIDGDHQSILNYQWYGKAAELSVPTPDHYIPMLYSLGLQRSSDELSFYNESLTRGAISMRSFVLSPS</sequence>
<comment type="caution">
    <text evidence="8">The sequence shown here is derived from an EMBL/GenBank/DDBJ whole genome shotgun (WGS) entry which is preliminary data.</text>
</comment>
<reference evidence="8 9" key="1">
    <citation type="submission" date="2019-03" db="EMBL/GenBank/DDBJ databases">
        <title>Genomic Encyclopedia of Archaeal and Bacterial Type Strains, Phase II (KMG-II): from individual species to whole genera.</title>
        <authorList>
            <person name="Goeker M."/>
        </authorList>
    </citation>
    <scope>NUCLEOTIDE SEQUENCE [LARGE SCALE GENOMIC DNA]</scope>
    <source>
        <strain evidence="8 9">DSM 27697</strain>
    </source>
</reference>
<feature type="domain" description="Extradiol ring-cleavage dioxygenase class III enzyme subunit B" evidence="7">
    <location>
        <begin position="57"/>
        <end position="242"/>
    </location>
</feature>
<keyword evidence="8" id="KW-0223">Dioxygenase</keyword>
<keyword evidence="6" id="KW-0732">Signal</keyword>
<dbReference type="Proteomes" id="UP000294546">
    <property type="component" value="Unassembled WGS sequence"/>
</dbReference>
<dbReference type="NCBIfam" id="NF007914">
    <property type="entry name" value="PRK10628.1"/>
    <property type="match status" value="1"/>
</dbReference>
<evidence type="ECO:0000256" key="5">
    <source>
        <dbReference type="ARBA" id="ARBA00023002"/>
    </source>
</evidence>
<accession>A0A4R1H8I8</accession>
<keyword evidence="5" id="KW-0560">Oxidoreductase</keyword>
<evidence type="ECO:0000313" key="8">
    <source>
        <dbReference type="EMBL" id="TCK16480.1"/>
    </source>
</evidence>
<evidence type="ECO:0000256" key="6">
    <source>
        <dbReference type="SAM" id="SignalP"/>
    </source>
</evidence>
<proteinExistence type="inferred from homology"/>
<keyword evidence="3" id="KW-0479">Metal-binding</keyword>